<comment type="caution">
    <text evidence="2">The sequence shown here is derived from an EMBL/GenBank/DDBJ whole genome shotgun (WGS) entry which is preliminary data.</text>
</comment>
<evidence type="ECO:0000313" key="3">
    <source>
        <dbReference type="Proteomes" id="UP000296159"/>
    </source>
</evidence>
<keyword evidence="3" id="KW-1185">Reference proteome</keyword>
<evidence type="ECO:0000313" key="2">
    <source>
        <dbReference type="EMBL" id="PWC12191.1"/>
    </source>
</evidence>
<reference evidence="2 3" key="1">
    <citation type="submission" date="2018-04" db="EMBL/GenBank/DDBJ databases">
        <title>Brenneria corticis sp.nov.</title>
        <authorList>
            <person name="Li Y."/>
        </authorList>
    </citation>
    <scope>NUCLEOTIDE SEQUENCE [LARGE SCALE GENOMIC DNA]</scope>
    <source>
        <strain evidence="2 3">CFCC 11842</strain>
    </source>
</reference>
<dbReference type="Proteomes" id="UP000296159">
    <property type="component" value="Unassembled WGS sequence"/>
</dbReference>
<dbReference type="RefSeq" id="WP_136167839.1">
    <property type="nucleotide sequence ID" value="NZ_KZ819088.1"/>
</dbReference>
<name>A0A2U1TS20_9GAMM</name>
<dbReference type="InterPro" id="IPR036411">
    <property type="entry name" value="TorD-like_sf"/>
</dbReference>
<dbReference type="SUPFAM" id="SSF89155">
    <property type="entry name" value="TorD-like"/>
    <property type="match status" value="1"/>
</dbReference>
<keyword evidence="1" id="KW-0143">Chaperone</keyword>
<dbReference type="InterPro" id="IPR020945">
    <property type="entry name" value="DMSO/NO3_reduct_chaperone"/>
</dbReference>
<dbReference type="Pfam" id="PF02613">
    <property type="entry name" value="Nitrate_red_del"/>
    <property type="match status" value="1"/>
</dbReference>
<gene>
    <name evidence="2" type="ORF">DDT56_18295</name>
</gene>
<proteinExistence type="predicted"/>
<accession>A0A2U1TS20</accession>
<protein>
    <submittedName>
        <fullName evidence="2">Molecular chaperone TorD</fullName>
    </submittedName>
</protein>
<organism evidence="2 3">
    <name type="scientific">Brenneria corticis</name>
    <dbReference type="NCBI Taxonomy" id="2173106"/>
    <lineage>
        <taxon>Bacteria</taxon>
        <taxon>Pseudomonadati</taxon>
        <taxon>Pseudomonadota</taxon>
        <taxon>Gammaproteobacteria</taxon>
        <taxon>Enterobacterales</taxon>
        <taxon>Pectobacteriaceae</taxon>
        <taxon>Brenneria</taxon>
    </lineage>
</organism>
<dbReference type="PANTHER" id="PTHR34227">
    <property type="entry name" value="CHAPERONE PROTEIN YCDY"/>
    <property type="match status" value="1"/>
</dbReference>
<dbReference type="PANTHER" id="PTHR34227:SF1">
    <property type="entry name" value="DIMETHYL SULFOXIDE REDUCTASE CHAPERONE-RELATED"/>
    <property type="match status" value="1"/>
</dbReference>
<dbReference type="AlphaFoldDB" id="A0A2U1TS20"/>
<dbReference type="Gene3D" id="1.10.3480.10">
    <property type="entry name" value="TorD-like"/>
    <property type="match status" value="1"/>
</dbReference>
<dbReference type="EMBL" id="QDKH01000024">
    <property type="protein sequence ID" value="PWC12191.1"/>
    <property type="molecule type" value="Genomic_DNA"/>
</dbReference>
<dbReference type="InterPro" id="IPR050289">
    <property type="entry name" value="TorD/DmsD_chaperones"/>
</dbReference>
<evidence type="ECO:0000256" key="1">
    <source>
        <dbReference type="ARBA" id="ARBA00023186"/>
    </source>
</evidence>
<sequence>MSNGTLTPYLLQRPVGYDILRRLFIEEPTPELLHFLQRQDLAELVPHIDDAAFTQAVCEVRGALDHPRFARGEAAFENLHWDFTRLFIGPETPPAPPWESVYVSRDKLLFQRCTNEVKRLYRRQGFMMSDDEAEAADHIGFELDFLYRQSVAAAEMALNGAPPEQLIVSLQEQLDFLQQHPLAFAAPFCRNIQTHAQTAFYRGVGRILPLFLAYDKQRLGALVGADSGQFQRLPTI</sequence>